<gene>
    <name evidence="1" type="ORF">MRB53_014322</name>
</gene>
<comment type="caution">
    <text evidence="1">The sequence shown here is derived from an EMBL/GenBank/DDBJ whole genome shotgun (WGS) entry which is preliminary data.</text>
</comment>
<evidence type="ECO:0000313" key="2">
    <source>
        <dbReference type="Proteomes" id="UP001234297"/>
    </source>
</evidence>
<protein>
    <submittedName>
        <fullName evidence="1">Uncharacterized protein</fullName>
    </submittedName>
</protein>
<dbReference type="EMBL" id="CM056812">
    <property type="protein sequence ID" value="KAJ8618136.1"/>
    <property type="molecule type" value="Genomic_DNA"/>
</dbReference>
<sequence>MATLTSVITGSLKAQGLRAGCPPLSFNLRQEGHSVSFISHPFNASVSGRRALKRATGTSVTTSGRRTLVVCRGGGREADVGLCFGRMSSHVPTAPETLQLYKSTGISKMMLCQTDDKIIPLLQLLCKDKNASSQLQVVLCIDFKDLSTLAYKENAKLWFDNYILPFQNVISHVVVGDVIGYDAFSLSVFQQATDNIRGLLPPATNIKLSFLANVRFLLGDAYYADTLPSTASLTEVSSNLLNYLATLYPPPASIPLFLQIMPFFISANPNRVQPIPLCNYLLQQNAPSYMSDGQYSYLQVYDAMLDGICCALHGGRFGSVENYVVSGWPTAGRPAAGDGIDPSIENAKTYNGNLAGHGVTPRGNIPSTNFIYSLVDEDKLGTPVEEFKHFGSFIPWKIMTFP</sequence>
<dbReference type="Proteomes" id="UP001234297">
    <property type="component" value="Chromosome 4"/>
</dbReference>
<evidence type="ECO:0000313" key="1">
    <source>
        <dbReference type="EMBL" id="KAJ8618136.1"/>
    </source>
</evidence>
<accession>A0ACC2KAP6</accession>
<keyword evidence="2" id="KW-1185">Reference proteome</keyword>
<reference evidence="1 2" key="1">
    <citation type="journal article" date="2022" name="Hortic Res">
        <title>A haplotype resolved chromosomal level avocado genome allows analysis of novel avocado genes.</title>
        <authorList>
            <person name="Nath O."/>
            <person name="Fletcher S.J."/>
            <person name="Hayward A."/>
            <person name="Shaw L.M."/>
            <person name="Masouleh A.K."/>
            <person name="Furtado A."/>
            <person name="Henry R.J."/>
            <person name="Mitter N."/>
        </authorList>
    </citation>
    <scope>NUCLEOTIDE SEQUENCE [LARGE SCALE GENOMIC DNA]</scope>
    <source>
        <strain evidence="2">cv. Hass</strain>
    </source>
</reference>
<name>A0ACC2KAP6_PERAE</name>
<organism evidence="1 2">
    <name type="scientific">Persea americana</name>
    <name type="common">Avocado</name>
    <dbReference type="NCBI Taxonomy" id="3435"/>
    <lineage>
        <taxon>Eukaryota</taxon>
        <taxon>Viridiplantae</taxon>
        <taxon>Streptophyta</taxon>
        <taxon>Embryophyta</taxon>
        <taxon>Tracheophyta</taxon>
        <taxon>Spermatophyta</taxon>
        <taxon>Magnoliopsida</taxon>
        <taxon>Magnoliidae</taxon>
        <taxon>Laurales</taxon>
        <taxon>Lauraceae</taxon>
        <taxon>Persea</taxon>
    </lineage>
</organism>
<proteinExistence type="predicted"/>